<organism evidence="1">
    <name type="scientific">Salmonella phage vB_STmST19_KE05</name>
    <dbReference type="NCBI Taxonomy" id="3161163"/>
    <lineage>
        <taxon>Viruses</taxon>
        <taxon>Duplodnaviria</taxon>
        <taxon>Heunggongvirae</taxon>
        <taxon>Uroviricota</taxon>
        <taxon>Caudoviricetes</taxon>
        <taxon>Autographivirales</taxon>
        <taxon>Autotranscriptaviridae</taxon>
        <taxon>Studiervirinae</taxon>
        <taxon>Kayfunavirus</taxon>
    </lineage>
</organism>
<name>A0AAU8GDI3_9CAUD</name>
<sequence length="44" mass="5168">MTELLKTLTWLRPLRLPLVHWIPEPGRGPKVVEVEANYTLTNVW</sequence>
<proteinExistence type="predicted"/>
<evidence type="ECO:0000313" key="1">
    <source>
        <dbReference type="EMBL" id="XCH39472.1"/>
    </source>
</evidence>
<reference evidence="1" key="1">
    <citation type="submission" date="2024-05" db="EMBL/GenBank/DDBJ databases">
        <authorList>
            <person name="Mugo M.M."/>
            <person name="Musyoki A.M."/>
            <person name="Makumi A.M."/>
            <person name="Mutai I."/>
            <person name="Drechsel O."/>
            <person name="Kering K.K."/>
            <person name="Muturi P."/>
            <person name="Mbae C.K."/>
            <person name="Kariuki S.M."/>
        </authorList>
    </citation>
    <scope>NUCLEOTIDE SEQUENCE</scope>
</reference>
<accession>A0AAU8GDI3</accession>
<protein>
    <submittedName>
        <fullName evidence="1">Uncharacterized protein</fullName>
    </submittedName>
</protein>
<gene>
    <name evidence="1" type="ORF">OZCBLEVH_CDS0007</name>
</gene>
<dbReference type="EMBL" id="PP856711">
    <property type="protein sequence ID" value="XCH39472.1"/>
    <property type="molecule type" value="Genomic_DNA"/>
</dbReference>